<proteinExistence type="predicted"/>
<dbReference type="SUPFAM" id="SSF52374">
    <property type="entry name" value="Nucleotidylyl transferase"/>
    <property type="match status" value="1"/>
</dbReference>
<dbReference type="OrthoDB" id="438179at2759"/>
<dbReference type="GO" id="GO:0005737">
    <property type="term" value="C:cytoplasm"/>
    <property type="evidence" value="ECO:0007669"/>
    <property type="project" value="TreeGrafter"/>
</dbReference>
<gene>
    <name evidence="5" type="ORF">B9Z19DRAFT_887577</name>
</gene>
<evidence type="ECO:0000256" key="2">
    <source>
        <dbReference type="ARBA" id="ARBA00022741"/>
    </source>
</evidence>
<dbReference type="InterPro" id="IPR032678">
    <property type="entry name" value="tRNA-synt_1_cat_dom"/>
</dbReference>
<dbReference type="PRINTS" id="PR00983">
    <property type="entry name" value="TRNASYNTHCYS"/>
</dbReference>
<dbReference type="GO" id="GO:0005524">
    <property type="term" value="F:ATP binding"/>
    <property type="evidence" value="ECO:0007669"/>
    <property type="project" value="UniProtKB-KW"/>
</dbReference>
<dbReference type="PANTHER" id="PTHR10890">
    <property type="entry name" value="CYSTEINYL-TRNA SYNTHETASE"/>
    <property type="match status" value="1"/>
</dbReference>
<dbReference type="GO" id="GO:0004817">
    <property type="term" value="F:cysteine-tRNA ligase activity"/>
    <property type="evidence" value="ECO:0007669"/>
    <property type="project" value="TreeGrafter"/>
</dbReference>
<protein>
    <submittedName>
        <fullName evidence="5">tRNA synthetases class I (C) catalytic domain-domain-containing protein</fullName>
    </submittedName>
</protein>
<keyword evidence="1" id="KW-0436">Ligase</keyword>
<accession>A0A2T6ZCC6</accession>
<dbReference type="STRING" id="42251.A0A2T6ZCC6"/>
<evidence type="ECO:0000259" key="4">
    <source>
        <dbReference type="Pfam" id="PF01406"/>
    </source>
</evidence>
<evidence type="ECO:0000256" key="3">
    <source>
        <dbReference type="ARBA" id="ARBA00022840"/>
    </source>
</evidence>
<dbReference type="Proteomes" id="UP000244722">
    <property type="component" value="Unassembled WGS sequence"/>
</dbReference>
<keyword evidence="6" id="KW-1185">Reference proteome</keyword>
<comment type="caution">
    <text evidence="5">The sequence shown here is derived from an EMBL/GenBank/DDBJ whole genome shotgun (WGS) entry which is preliminary data.</text>
</comment>
<name>A0A2T6ZCC6_TUBBO</name>
<keyword evidence="5" id="KW-0030">Aminoacyl-tRNA synthetase</keyword>
<dbReference type="AlphaFoldDB" id="A0A2T6ZCC6"/>
<dbReference type="EMBL" id="NESQ01000409">
    <property type="protein sequence ID" value="PUU73152.1"/>
    <property type="molecule type" value="Genomic_DNA"/>
</dbReference>
<evidence type="ECO:0000256" key="1">
    <source>
        <dbReference type="ARBA" id="ARBA00022598"/>
    </source>
</evidence>
<feature type="domain" description="tRNA synthetases class I catalytic" evidence="4">
    <location>
        <begin position="21"/>
        <end position="76"/>
    </location>
</feature>
<keyword evidence="2" id="KW-0547">Nucleotide-binding</keyword>
<dbReference type="Pfam" id="PF01406">
    <property type="entry name" value="tRNA-synt_1e"/>
    <property type="match status" value="1"/>
</dbReference>
<feature type="non-terminal residue" evidence="5">
    <location>
        <position position="1"/>
    </location>
</feature>
<keyword evidence="3" id="KW-0067">ATP-binding</keyword>
<dbReference type="InterPro" id="IPR024909">
    <property type="entry name" value="Cys-tRNA/MSH_ligase"/>
</dbReference>
<sequence>LRIHNSLIKERNLFVPIDPSSGGITWYCCGPTVYDAGHLGHARNYVTTHALRRMLRDYLKFEVQFVQNVTDVDDKV</sequence>
<organism evidence="5 6">
    <name type="scientific">Tuber borchii</name>
    <name type="common">White truffle</name>
    <dbReference type="NCBI Taxonomy" id="42251"/>
    <lineage>
        <taxon>Eukaryota</taxon>
        <taxon>Fungi</taxon>
        <taxon>Dikarya</taxon>
        <taxon>Ascomycota</taxon>
        <taxon>Pezizomycotina</taxon>
        <taxon>Pezizomycetes</taxon>
        <taxon>Pezizales</taxon>
        <taxon>Tuberaceae</taxon>
        <taxon>Tuber</taxon>
    </lineage>
</organism>
<evidence type="ECO:0000313" key="6">
    <source>
        <dbReference type="Proteomes" id="UP000244722"/>
    </source>
</evidence>
<dbReference type="InterPro" id="IPR014729">
    <property type="entry name" value="Rossmann-like_a/b/a_fold"/>
</dbReference>
<dbReference type="Gene3D" id="3.40.50.620">
    <property type="entry name" value="HUPs"/>
    <property type="match status" value="1"/>
</dbReference>
<reference evidence="5 6" key="1">
    <citation type="submission" date="2017-04" db="EMBL/GenBank/DDBJ databases">
        <title>Draft genome sequence of Tuber borchii Vittad., a whitish edible truffle.</title>
        <authorList>
            <consortium name="DOE Joint Genome Institute"/>
            <person name="Murat C."/>
            <person name="Kuo A."/>
            <person name="Barry K.W."/>
            <person name="Clum A."/>
            <person name="Dockter R.B."/>
            <person name="Fauchery L."/>
            <person name="Iotti M."/>
            <person name="Kohler A."/>
            <person name="Labutti K."/>
            <person name="Lindquist E.A."/>
            <person name="Lipzen A."/>
            <person name="Ohm R.A."/>
            <person name="Wang M."/>
            <person name="Grigoriev I.V."/>
            <person name="Zambonelli A."/>
            <person name="Martin F.M."/>
        </authorList>
    </citation>
    <scope>NUCLEOTIDE SEQUENCE [LARGE SCALE GENOMIC DNA]</scope>
    <source>
        <strain evidence="5 6">Tbo3840</strain>
    </source>
</reference>
<dbReference type="PANTHER" id="PTHR10890:SF3">
    <property type="entry name" value="CYSTEINE--TRNA LIGASE, CYTOPLASMIC"/>
    <property type="match status" value="1"/>
</dbReference>
<feature type="non-terminal residue" evidence="5">
    <location>
        <position position="76"/>
    </location>
</feature>
<evidence type="ECO:0000313" key="5">
    <source>
        <dbReference type="EMBL" id="PUU73152.1"/>
    </source>
</evidence>
<dbReference type="GO" id="GO:0006423">
    <property type="term" value="P:cysteinyl-tRNA aminoacylation"/>
    <property type="evidence" value="ECO:0007669"/>
    <property type="project" value="TreeGrafter"/>
</dbReference>